<organism evidence="2 3">
    <name type="scientific">Tahibacter amnicola</name>
    <dbReference type="NCBI Taxonomy" id="2976241"/>
    <lineage>
        <taxon>Bacteria</taxon>
        <taxon>Pseudomonadati</taxon>
        <taxon>Pseudomonadota</taxon>
        <taxon>Gammaproteobacteria</taxon>
        <taxon>Lysobacterales</taxon>
        <taxon>Rhodanobacteraceae</taxon>
        <taxon>Tahibacter</taxon>
    </lineage>
</organism>
<dbReference type="Gene3D" id="1.10.4060.10">
    <property type="entry name" value="BPP1347 like domain"/>
    <property type="match status" value="1"/>
</dbReference>
<dbReference type="EMBL" id="CP104694">
    <property type="protein sequence ID" value="UXI69045.1"/>
    <property type="molecule type" value="Genomic_DNA"/>
</dbReference>
<dbReference type="PANTHER" id="PTHR46732:SF8">
    <property type="entry name" value="ATP-DEPENDENT PROTEASE LA (LON) DOMAIN PROTEIN"/>
    <property type="match status" value="1"/>
</dbReference>
<dbReference type="Gene3D" id="2.30.130.40">
    <property type="entry name" value="LON domain-like"/>
    <property type="match status" value="1"/>
</dbReference>
<gene>
    <name evidence="2" type="ORF">N4264_05155</name>
</gene>
<dbReference type="PROSITE" id="PS51787">
    <property type="entry name" value="LON_N"/>
    <property type="match status" value="1"/>
</dbReference>
<feature type="domain" description="Lon N-terminal" evidence="1">
    <location>
        <begin position="3"/>
        <end position="194"/>
    </location>
</feature>
<protein>
    <submittedName>
        <fullName evidence="2">LON peptidase substrate-binding domain-containing protein</fullName>
    </submittedName>
</protein>
<reference evidence="2" key="1">
    <citation type="submission" date="2022-09" db="EMBL/GenBank/DDBJ databases">
        <title>Tahibacter sp. nov., isolated from a fresh water.</title>
        <authorList>
            <person name="Baek J.H."/>
            <person name="Lee J.K."/>
            <person name="Kim J.M."/>
            <person name="Jeon C.O."/>
        </authorList>
    </citation>
    <scope>NUCLEOTIDE SEQUENCE</scope>
    <source>
        <strain evidence="2">W38</strain>
    </source>
</reference>
<evidence type="ECO:0000313" key="3">
    <source>
        <dbReference type="Proteomes" id="UP001064632"/>
    </source>
</evidence>
<dbReference type="InterPro" id="IPR015947">
    <property type="entry name" value="PUA-like_sf"/>
</dbReference>
<accession>A0ABY6BGS6</accession>
<sequence length="196" mass="22141">MNLDDIPLFPLSTVLFPGSYITLRIFEPRYVDLVRHCTRTGSGFGISLILEGREAGEPALPAAVGTLGMIEDFFTLSDGLLGIRVRGSRRFKAKSTRIRDNGLIHAQVRWWAEEARIPVPPEYSLLCIVLERLLEQVGGDHAKAERSAFDDASWVSFRLAQLLPVEDTERQRWLELTDPIARLDELLHCIPRFQSA</sequence>
<evidence type="ECO:0000313" key="2">
    <source>
        <dbReference type="EMBL" id="UXI69045.1"/>
    </source>
</evidence>
<dbReference type="SUPFAM" id="SSF88697">
    <property type="entry name" value="PUA domain-like"/>
    <property type="match status" value="1"/>
</dbReference>
<dbReference type="SMART" id="SM00464">
    <property type="entry name" value="LON"/>
    <property type="match status" value="1"/>
</dbReference>
<proteinExistence type="predicted"/>
<keyword evidence="3" id="KW-1185">Reference proteome</keyword>
<dbReference type="Pfam" id="PF02190">
    <property type="entry name" value="LON_substr_bdg"/>
    <property type="match status" value="1"/>
</dbReference>
<dbReference type="Proteomes" id="UP001064632">
    <property type="component" value="Chromosome"/>
</dbReference>
<evidence type="ECO:0000259" key="1">
    <source>
        <dbReference type="PROSITE" id="PS51787"/>
    </source>
</evidence>
<name>A0ABY6BGS6_9GAMM</name>
<dbReference type="InterPro" id="IPR046336">
    <property type="entry name" value="Lon_prtase_N_sf"/>
</dbReference>
<dbReference type="PANTHER" id="PTHR46732">
    <property type="entry name" value="ATP-DEPENDENT PROTEASE LA (LON) DOMAIN PROTEIN"/>
    <property type="match status" value="1"/>
</dbReference>
<dbReference type="InterPro" id="IPR003111">
    <property type="entry name" value="Lon_prtase_N"/>
</dbReference>
<dbReference type="RefSeq" id="WP_261696003.1">
    <property type="nucleotide sequence ID" value="NZ_CP104694.1"/>
</dbReference>